<name>A0ABD5NNA4_9EURY</name>
<evidence type="ECO:0000313" key="2">
    <source>
        <dbReference type="EMBL" id="MFC3958599.1"/>
    </source>
</evidence>
<comment type="caution">
    <text evidence="2">The sequence shown here is derived from an EMBL/GenBank/DDBJ whole genome shotgun (WGS) entry which is preliminary data.</text>
</comment>
<feature type="transmembrane region" description="Helical" evidence="1">
    <location>
        <begin position="60"/>
        <end position="78"/>
    </location>
</feature>
<evidence type="ECO:0000256" key="1">
    <source>
        <dbReference type="SAM" id="Phobius"/>
    </source>
</evidence>
<dbReference type="RefSeq" id="WP_256530940.1">
    <property type="nucleotide sequence ID" value="NZ_CP101824.1"/>
</dbReference>
<dbReference type="GeneID" id="73903649"/>
<accession>A0ABD5NNA4</accession>
<feature type="transmembrane region" description="Helical" evidence="1">
    <location>
        <begin position="29"/>
        <end position="48"/>
    </location>
</feature>
<evidence type="ECO:0000313" key="3">
    <source>
        <dbReference type="Proteomes" id="UP001595846"/>
    </source>
</evidence>
<dbReference type="Proteomes" id="UP001595846">
    <property type="component" value="Unassembled WGS sequence"/>
</dbReference>
<reference evidence="2 3" key="1">
    <citation type="journal article" date="2019" name="Int. J. Syst. Evol. Microbiol.">
        <title>The Global Catalogue of Microorganisms (GCM) 10K type strain sequencing project: providing services to taxonomists for standard genome sequencing and annotation.</title>
        <authorList>
            <consortium name="The Broad Institute Genomics Platform"/>
            <consortium name="The Broad Institute Genome Sequencing Center for Infectious Disease"/>
            <person name="Wu L."/>
            <person name="Ma J."/>
        </authorList>
    </citation>
    <scope>NUCLEOTIDE SEQUENCE [LARGE SCALE GENOMIC DNA]</scope>
    <source>
        <strain evidence="2 3">IBRC-M 10256</strain>
    </source>
</reference>
<feature type="transmembrane region" description="Helical" evidence="1">
    <location>
        <begin position="106"/>
        <end position="128"/>
    </location>
</feature>
<dbReference type="InterPro" id="IPR055692">
    <property type="entry name" value="DUF7268"/>
</dbReference>
<keyword evidence="1" id="KW-0472">Membrane</keyword>
<dbReference type="Pfam" id="PF23930">
    <property type="entry name" value="DUF7268"/>
    <property type="match status" value="1"/>
</dbReference>
<proteinExistence type="predicted"/>
<keyword evidence="1" id="KW-1133">Transmembrane helix</keyword>
<sequence length="130" mass="13564">MRDDQSTDALRSTDRISYWKRLRYLVPAAARWMAVGAIIGVVLSIGLLTVSTAKGATDTAFALGALLLGFGVTAWSMAVGLGETIRGVGAFVDVSNGWTEIGAREAFFVLSWAGAGWVIAAALTSIALGV</sequence>
<dbReference type="AlphaFoldDB" id="A0ABD5NNA4"/>
<organism evidence="2 3">
    <name type="scientific">Halovivax cerinus</name>
    <dbReference type="NCBI Taxonomy" id="1487865"/>
    <lineage>
        <taxon>Archaea</taxon>
        <taxon>Methanobacteriati</taxon>
        <taxon>Methanobacteriota</taxon>
        <taxon>Stenosarchaea group</taxon>
        <taxon>Halobacteria</taxon>
        <taxon>Halobacteriales</taxon>
        <taxon>Natrialbaceae</taxon>
        <taxon>Halovivax</taxon>
    </lineage>
</organism>
<protein>
    <submittedName>
        <fullName evidence="2">Uncharacterized protein</fullName>
    </submittedName>
</protein>
<keyword evidence="3" id="KW-1185">Reference proteome</keyword>
<dbReference type="EMBL" id="JBHSAQ010000006">
    <property type="protein sequence ID" value="MFC3958599.1"/>
    <property type="molecule type" value="Genomic_DNA"/>
</dbReference>
<gene>
    <name evidence="2" type="ORF">ACFOUR_09495</name>
</gene>
<keyword evidence="1" id="KW-0812">Transmembrane</keyword>